<dbReference type="EMBL" id="GL433874">
    <property type="protein sequence ID" value="EFN50762.1"/>
    <property type="molecule type" value="Genomic_DNA"/>
</dbReference>
<evidence type="ECO:0000256" key="4">
    <source>
        <dbReference type="ARBA" id="ARBA00023128"/>
    </source>
</evidence>
<dbReference type="GO" id="GO:0006123">
    <property type="term" value="P:mitochondrial electron transport, cytochrome c to oxygen"/>
    <property type="evidence" value="ECO:0007669"/>
    <property type="project" value="TreeGrafter"/>
</dbReference>
<dbReference type="InterPro" id="IPR036418">
    <property type="entry name" value="Cyt_c_oxidase_su6a_sf"/>
</dbReference>
<dbReference type="InParanoid" id="E1ZTR8"/>
<keyword evidence="4" id="KW-0496">Mitochondrion</keyword>
<dbReference type="KEGG" id="cvr:CHLNCDRAFT_142490"/>
<keyword evidence="9" id="KW-1185">Reference proteome</keyword>
<dbReference type="STRING" id="554065.E1ZTR8"/>
<gene>
    <name evidence="8" type="ORF">CHLNCDRAFT_142490</name>
</gene>
<dbReference type="AlphaFoldDB" id="E1ZTR8"/>
<accession>E1ZTR8</accession>
<evidence type="ECO:0000256" key="5">
    <source>
        <dbReference type="ARBA" id="ARBA00023136"/>
    </source>
</evidence>
<evidence type="ECO:0000313" key="9">
    <source>
        <dbReference type="Proteomes" id="UP000008141"/>
    </source>
</evidence>
<evidence type="ECO:0000256" key="3">
    <source>
        <dbReference type="ARBA" id="ARBA00022946"/>
    </source>
</evidence>
<comment type="similarity">
    <text evidence="6">Belongs to the cytochrome c oxidase subunit 6A family.</text>
</comment>
<evidence type="ECO:0008006" key="10">
    <source>
        <dbReference type="Google" id="ProtNLM"/>
    </source>
</evidence>
<feature type="coiled-coil region" evidence="7">
    <location>
        <begin position="21"/>
        <end position="48"/>
    </location>
</feature>
<reference evidence="8 9" key="1">
    <citation type="journal article" date="2010" name="Plant Cell">
        <title>The Chlorella variabilis NC64A genome reveals adaptation to photosymbiosis, coevolution with viruses, and cryptic sex.</title>
        <authorList>
            <person name="Blanc G."/>
            <person name="Duncan G."/>
            <person name="Agarkova I."/>
            <person name="Borodovsky M."/>
            <person name="Gurnon J."/>
            <person name="Kuo A."/>
            <person name="Lindquist E."/>
            <person name="Lucas S."/>
            <person name="Pangilinan J."/>
            <person name="Polle J."/>
            <person name="Salamov A."/>
            <person name="Terry A."/>
            <person name="Yamada T."/>
            <person name="Dunigan D.D."/>
            <person name="Grigoriev I.V."/>
            <person name="Claverie J.M."/>
            <person name="Van Etten J.L."/>
        </authorList>
    </citation>
    <scope>NUCLEOTIDE SEQUENCE [LARGE SCALE GENOMIC DNA]</scope>
    <source>
        <strain evidence="8 9">NC64A</strain>
    </source>
</reference>
<dbReference type="PANTHER" id="PTHR11504:SF0">
    <property type="entry name" value="CYTOCHROME C OXIDASE SUBUNIT"/>
    <property type="match status" value="1"/>
</dbReference>
<dbReference type="OrthoDB" id="5947505at2759"/>
<keyword evidence="3" id="KW-0809">Transit peptide</keyword>
<evidence type="ECO:0000256" key="7">
    <source>
        <dbReference type="SAM" id="Coils"/>
    </source>
</evidence>
<dbReference type="GO" id="GO:0005743">
    <property type="term" value="C:mitochondrial inner membrane"/>
    <property type="evidence" value="ECO:0007669"/>
    <property type="project" value="UniProtKB-SubCell"/>
</dbReference>
<evidence type="ECO:0000256" key="6">
    <source>
        <dbReference type="RuleBase" id="RU004396"/>
    </source>
</evidence>
<proteinExistence type="inferred from homology"/>
<dbReference type="OMA" id="FEAKHED"/>
<dbReference type="RefSeq" id="XP_005842874.1">
    <property type="nucleotide sequence ID" value="XM_005842812.1"/>
</dbReference>
<dbReference type="GeneID" id="17350203"/>
<dbReference type="PANTHER" id="PTHR11504">
    <property type="entry name" value="CYTOCHROME C OXIDASE POLYPEPTIDE VIA"/>
    <property type="match status" value="1"/>
</dbReference>
<dbReference type="InterPro" id="IPR001349">
    <property type="entry name" value="Cyt_c_oxidase_su6a"/>
</dbReference>
<evidence type="ECO:0000256" key="2">
    <source>
        <dbReference type="ARBA" id="ARBA00022792"/>
    </source>
</evidence>
<dbReference type="Proteomes" id="UP000008141">
    <property type="component" value="Unassembled WGS sequence"/>
</dbReference>
<keyword evidence="7" id="KW-0175">Coiled coil</keyword>
<organism evidence="9">
    <name type="scientific">Chlorella variabilis</name>
    <name type="common">Green alga</name>
    <dbReference type="NCBI Taxonomy" id="554065"/>
    <lineage>
        <taxon>Eukaryota</taxon>
        <taxon>Viridiplantae</taxon>
        <taxon>Chlorophyta</taxon>
        <taxon>core chlorophytes</taxon>
        <taxon>Trebouxiophyceae</taxon>
        <taxon>Chlorellales</taxon>
        <taxon>Chlorellaceae</taxon>
        <taxon>Chlorella clade</taxon>
        <taxon>Chlorella</taxon>
    </lineage>
</organism>
<evidence type="ECO:0000256" key="1">
    <source>
        <dbReference type="ARBA" id="ARBA00004273"/>
    </source>
</evidence>
<protein>
    <recommendedName>
        <fullName evidence="10">Cytochrome c oxidase subunit 6a</fullName>
    </recommendedName>
</protein>
<dbReference type="Pfam" id="PF02046">
    <property type="entry name" value="COX6A"/>
    <property type="match status" value="1"/>
</dbReference>
<keyword evidence="2" id="KW-0999">Mitochondrion inner membrane</keyword>
<sequence>MLGSLRTSVARAGRTASQQVRRMATDAIAEVEKEAAHAQKEANKWKMISFGCIPVCVGLGALTLSNAHTHHRHAPNYPYMLYKVKDFPWGPDPLFGYK</sequence>
<dbReference type="GO" id="GO:0030234">
    <property type="term" value="F:enzyme regulator activity"/>
    <property type="evidence" value="ECO:0007669"/>
    <property type="project" value="TreeGrafter"/>
</dbReference>
<dbReference type="Gene3D" id="4.10.95.10">
    <property type="entry name" value="Cytochrome c oxidase, subunit VIa"/>
    <property type="match status" value="1"/>
</dbReference>
<comment type="subcellular location">
    <subcellularLocation>
        <location evidence="1">Mitochondrion inner membrane</location>
    </subcellularLocation>
</comment>
<name>E1ZTR8_CHLVA</name>
<evidence type="ECO:0000313" key="8">
    <source>
        <dbReference type="EMBL" id="EFN50762.1"/>
    </source>
</evidence>
<keyword evidence="5" id="KW-0472">Membrane</keyword>
<dbReference type="SUPFAM" id="SSF81411">
    <property type="entry name" value="Mitochondrial cytochrome c oxidase subunit VIa"/>
    <property type="match status" value="1"/>
</dbReference>
<dbReference type="FunCoup" id="E1ZTR8">
    <property type="interactions" value="461"/>
</dbReference>